<keyword evidence="3" id="KW-1185">Reference proteome</keyword>
<evidence type="ECO:0000313" key="2">
    <source>
        <dbReference type="EMBL" id="RYO81444.1"/>
    </source>
</evidence>
<gene>
    <name evidence="2" type="ORF">DL762_007116</name>
</gene>
<dbReference type="Proteomes" id="UP000294003">
    <property type="component" value="Unassembled WGS sequence"/>
</dbReference>
<name>A0ABY0H051_9PEZI</name>
<evidence type="ECO:0000313" key="3">
    <source>
        <dbReference type="Proteomes" id="UP000294003"/>
    </source>
</evidence>
<protein>
    <submittedName>
        <fullName evidence="2">Uncharacterized protein</fullName>
    </submittedName>
</protein>
<comment type="caution">
    <text evidence="2">The sequence shown here is derived from an EMBL/GenBank/DDBJ whole genome shotgun (WGS) entry which is preliminary data.</text>
</comment>
<feature type="region of interest" description="Disordered" evidence="1">
    <location>
        <begin position="1"/>
        <end position="66"/>
    </location>
</feature>
<accession>A0ABY0H051</accession>
<dbReference type="EMBL" id="QJNS01000251">
    <property type="protein sequence ID" value="RYO81444.1"/>
    <property type="molecule type" value="Genomic_DNA"/>
</dbReference>
<feature type="compositionally biased region" description="Polar residues" evidence="1">
    <location>
        <begin position="34"/>
        <end position="44"/>
    </location>
</feature>
<reference evidence="2 3" key="1">
    <citation type="submission" date="2018-06" db="EMBL/GenBank/DDBJ databases">
        <title>Complete Genomes of Monosporascus.</title>
        <authorList>
            <person name="Robinson A.J."/>
            <person name="Natvig D.O."/>
        </authorList>
    </citation>
    <scope>NUCLEOTIDE SEQUENCE [LARGE SCALE GENOMIC DNA]</scope>
    <source>
        <strain evidence="2 3">CBS 609.92</strain>
    </source>
</reference>
<feature type="compositionally biased region" description="Basic residues" evidence="1">
    <location>
        <begin position="7"/>
        <end position="17"/>
    </location>
</feature>
<organism evidence="2 3">
    <name type="scientific">Monosporascus cannonballus</name>
    <dbReference type="NCBI Taxonomy" id="155416"/>
    <lineage>
        <taxon>Eukaryota</taxon>
        <taxon>Fungi</taxon>
        <taxon>Dikarya</taxon>
        <taxon>Ascomycota</taxon>
        <taxon>Pezizomycotina</taxon>
        <taxon>Sordariomycetes</taxon>
        <taxon>Xylariomycetidae</taxon>
        <taxon>Xylariales</taxon>
        <taxon>Xylariales incertae sedis</taxon>
        <taxon>Monosporascus</taxon>
    </lineage>
</organism>
<evidence type="ECO:0000256" key="1">
    <source>
        <dbReference type="SAM" id="MobiDB-lite"/>
    </source>
</evidence>
<sequence length="127" mass="13468">MAQRTLQRLHSHLTRAKPPRENEAGALGLELGNHQPQPETSGSLGPTDEGREASEISEAPETTGGTRKGFRFWAIVAALGMSKLKLALEIIIVTTSLPTIVQKLDIGADYVWVTNGAALASTAVAPL</sequence>
<proteinExistence type="predicted"/>